<reference evidence="2 3" key="1">
    <citation type="journal article" date="2021" name="BMC Genomics">
        <title>Datura genome reveals duplications of psychoactive alkaloid biosynthetic genes and high mutation rate following tissue culture.</title>
        <authorList>
            <person name="Rajewski A."/>
            <person name="Carter-House D."/>
            <person name="Stajich J."/>
            <person name="Litt A."/>
        </authorList>
    </citation>
    <scope>NUCLEOTIDE SEQUENCE [LARGE SCALE GENOMIC DNA]</scope>
    <source>
        <strain evidence="2">AR-01</strain>
    </source>
</reference>
<protein>
    <submittedName>
        <fullName evidence="2">Uncharacterized protein</fullName>
    </submittedName>
</protein>
<dbReference type="EMBL" id="JACEIK010000525">
    <property type="protein sequence ID" value="MCD7458510.1"/>
    <property type="molecule type" value="Genomic_DNA"/>
</dbReference>
<feature type="compositionally biased region" description="Polar residues" evidence="1">
    <location>
        <begin position="108"/>
        <end position="117"/>
    </location>
</feature>
<keyword evidence="3" id="KW-1185">Reference proteome</keyword>
<accession>A0ABS8SHX2</accession>
<evidence type="ECO:0000313" key="2">
    <source>
        <dbReference type="EMBL" id="MCD7458510.1"/>
    </source>
</evidence>
<gene>
    <name evidence="2" type="ORF">HAX54_038426</name>
</gene>
<sequence length="201" mass="22314">MSLKLEEIQGYLVPRCLQPSYPHGSPRGEGSTSNEDQEFILENRQEINSPENPPDEGPDMAAPISQPESALPSALSEKGTSSNILAHGDQLIVQSLTQMAMGDERPSSSEMTVSHSPSPAPKSPVLTSAPKWDGTPKSSRNQVRPPVTRSSSKKLMEDSLKESQQKTTRRRKLKRKMIVGDETPIQLENIFDHEETERERK</sequence>
<feature type="compositionally biased region" description="Basic and acidic residues" evidence="1">
    <location>
        <begin position="154"/>
        <end position="164"/>
    </location>
</feature>
<evidence type="ECO:0000313" key="3">
    <source>
        <dbReference type="Proteomes" id="UP000823775"/>
    </source>
</evidence>
<proteinExistence type="predicted"/>
<comment type="caution">
    <text evidence="2">The sequence shown here is derived from an EMBL/GenBank/DDBJ whole genome shotgun (WGS) entry which is preliminary data.</text>
</comment>
<evidence type="ECO:0000256" key="1">
    <source>
        <dbReference type="SAM" id="MobiDB-lite"/>
    </source>
</evidence>
<feature type="region of interest" description="Disordered" evidence="1">
    <location>
        <begin position="15"/>
        <end position="173"/>
    </location>
</feature>
<name>A0ABS8SHX2_DATST</name>
<dbReference type="Proteomes" id="UP000823775">
    <property type="component" value="Unassembled WGS sequence"/>
</dbReference>
<organism evidence="2 3">
    <name type="scientific">Datura stramonium</name>
    <name type="common">Jimsonweed</name>
    <name type="synonym">Common thornapple</name>
    <dbReference type="NCBI Taxonomy" id="4076"/>
    <lineage>
        <taxon>Eukaryota</taxon>
        <taxon>Viridiplantae</taxon>
        <taxon>Streptophyta</taxon>
        <taxon>Embryophyta</taxon>
        <taxon>Tracheophyta</taxon>
        <taxon>Spermatophyta</taxon>
        <taxon>Magnoliopsida</taxon>
        <taxon>eudicotyledons</taxon>
        <taxon>Gunneridae</taxon>
        <taxon>Pentapetalae</taxon>
        <taxon>asterids</taxon>
        <taxon>lamiids</taxon>
        <taxon>Solanales</taxon>
        <taxon>Solanaceae</taxon>
        <taxon>Solanoideae</taxon>
        <taxon>Datureae</taxon>
        <taxon>Datura</taxon>
    </lineage>
</organism>